<dbReference type="AlphaFoldDB" id="A0A1J5QYP8"/>
<comment type="caution">
    <text evidence="6">The sequence shown here is derived from an EMBL/GenBank/DDBJ whole genome shotgun (WGS) entry which is preliminary data.</text>
</comment>
<dbReference type="GO" id="GO:0016829">
    <property type="term" value="F:lyase activity"/>
    <property type="evidence" value="ECO:0007669"/>
    <property type="project" value="UniProtKB-KW"/>
</dbReference>
<dbReference type="CDD" id="cd22268">
    <property type="entry name" value="DPBB_RlpA-like"/>
    <property type="match status" value="1"/>
</dbReference>
<protein>
    <submittedName>
        <fullName evidence="6">RlpA-like protein</fullName>
    </submittedName>
</protein>
<dbReference type="PROSITE" id="PS51724">
    <property type="entry name" value="SPOR"/>
    <property type="match status" value="1"/>
</dbReference>
<feature type="compositionally biased region" description="Low complexity" evidence="4">
    <location>
        <begin position="273"/>
        <end position="292"/>
    </location>
</feature>
<dbReference type="EMBL" id="MLJW01000355">
    <property type="protein sequence ID" value="OIQ88841.1"/>
    <property type="molecule type" value="Genomic_DNA"/>
</dbReference>
<dbReference type="SUPFAM" id="SSF50685">
    <property type="entry name" value="Barwin-like endoglucanases"/>
    <property type="match status" value="1"/>
</dbReference>
<dbReference type="NCBIfam" id="TIGR00413">
    <property type="entry name" value="rlpA"/>
    <property type="match status" value="1"/>
</dbReference>
<feature type="domain" description="SPOR" evidence="5">
    <location>
        <begin position="321"/>
        <end position="401"/>
    </location>
</feature>
<evidence type="ECO:0000259" key="5">
    <source>
        <dbReference type="PROSITE" id="PS51724"/>
    </source>
</evidence>
<accession>A0A1J5QYP8</accession>
<evidence type="ECO:0000256" key="2">
    <source>
        <dbReference type="ARBA" id="ARBA00023239"/>
    </source>
</evidence>
<dbReference type="GO" id="GO:0071555">
    <property type="term" value="P:cell wall organization"/>
    <property type="evidence" value="ECO:0007669"/>
    <property type="project" value="UniProtKB-KW"/>
</dbReference>
<feature type="compositionally biased region" description="Low complexity" evidence="4">
    <location>
        <begin position="307"/>
        <end position="320"/>
    </location>
</feature>
<organism evidence="6">
    <name type="scientific">mine drainage metagenome</name>
    <dbReference type="NCBI Taxonomy" id="410659"/>
    <lineage>
        <taxon>unclassified sequences</taxon>
        <taxon>metagenomes</taxon>
        <taxon>ecological metagenomes</taxon>
    </lineage>
</organism>
<evidence type="ECO:0000256" key="4">
    <source>
        <dbReference type="SAM" id="MobiDB-lite"/>
    </source>
</evidence>
<dbReference type="Pfam" id="PF03330">
    <property type="entry name" value="DPBB_1"/>
    <property type="match status" value="1"/>
</dbReference>
<reference evidence="6" key="1">
    <citation type="submission" date="2016-10" db="EMBL/GenBank/DDBJ databases">
        <title>Sequence of Gallionella enrichment culture.</title>
        <authorList>
            <person name="Poehlein A."/>
            <person name="Muehling M."/>
            <person name="Daniel R."/>
        </authorList>
    </citation>
    <scope>NUCLEOTIDE SEQUENCE</scope>
</reference>
<feature type="region of interest" description="Disordered" evidence="4">
    <location>
        <begin position="261"/>
        <end position="320"/>
    </location>
</feature>
<dbReference type="InterPro" id="IPR009009">
    <property type="entry name" value="RlpA-like_DPBB"/>
</dbReference>
<dbReference type="HAMAP" id="MF_02071">
    <property type="entry name" value="RlpA"/>
    <property type="match status" value="1"/>
</dbReference>
<dbReference type="GO" id="GO:0042834">
    <property type="term" value="F:peptidoglycan binding"/>
    <property type="evidence" value="ECO:0007669"/>
    <property type="project" value="InterPro"/>
</dbReference>
<dbReference type="InterPro" id="IPR036908">
    <property type="entry name" value="RlpA-like_sf"/>
</dbReference>
<dbReference type="Gene3D" id="2.40.40.10">
    <property type="entry name" value="RlpA-like domain"/>
    <property type="match status" value="1"/>
</dbReference>
<gene>
    <name evidence="6" type="ORF">GALL_292640</name>
</gene>
<evidence type="ECO:0000256" key="3">
    <source>
        <dbReference type="ARBA" id="ARBA00023316"/>
    </source>
</evidence>
<dbReference type="InterPro" id="IPR036680">
    <property type="entry name" value="SPOR-like_sf"/>
</dbReference>
<dbReference type="InterPro" id="IPR034718">
    <property type="entry name" value="RlpA"/>
</dbReference>
<dbReference type="PANTHER" id="PTHR34183:SF1">
    <property type="entry name" value="ENDOLYTIC PEPTIDOGLYCAN TRANSGLYCOSYLASE RLPA"/>
    <property type="match status" value="1"/>
</dbReference>
<keyword evidence="1" id="KW-0732">Signal</keyword>
<name>A0A1J5QYP8_9ZZZZ</name>
<sequence>MYEKPRTAGSLSAMRHAAGTAMAASGIRQLALVVTLLLGALLTGCASVPATSSDQGGQAPGSAGSGCQAPAPNLRAAYNRRYTVLGHSYAPLRSADGYEAEGVASWYGSESGTTTAMGTAFSPKVFTAASRILPLPTCVQVTNLNNGLSALVLVNDRGPFVEDRIMDLSYGAAKALGITRTGTARVRVVALEGKGASDIQASGRRMPAGPVRNLSMAAARRNPGSRTDLAAPEQFAPMPPAALAAESSPAAAPTFVVQPLPPMSQESATANPGQAADQAMQGQAGVSSQAAAETSTPMPIEQGPGLAGQAPTAASSSSASPWTGAQIYLQTGAFTMKRNADTERQRLREGGIESVEIVPGAIRGKTYYRVLIGPLPQPTPDAGLQQKLTRLGVGSYTVVQESQQ</sequence>
<proteinExistence type="inferred from homology"/>
<evidence type="ECO:0000313" key="6">
    <source>
        <dbReference type="EMBL" id="OIQ88841.1"/>
    </source>
</evidence>
<dbReference type="InterPro" id="IPR007730">
    <property type="entry name" value="SPOR-like_dom"/>
</dbReference>
<dbReference type="Pfam" id="PF05036">
    <property type="entry name" value="SPOR"/>
    <property type="match status" value="1"/>
</dbReference>
<dbReference type="Gene3D" id="3.30.70.1070">
    <property type="entry name" value="Sporulation related repeat"/>
    <property type="match status" value="1"/>
</dbReference>
<keyword evidence="2" id="KW-0456">Lyase</keyword>
<dbReference type="PANTHER" id="PTHR34183">
    <property type="entry name" value="ENDOLYTIC PEPTIDOGLYCAN TRANSGLYCOSYLASE RLPA"/>
    <property type="match status" value="1"/>
</dbReference>
<keyword evidence="3" id="KW-0961">Cell wall biogenesis/degradation</keyword>
<dbReference type="SUPFAM" id="SSF110997">
    <property type="entry name" value="Sporulation related repeat"/>
    <property type="match status" value="1"/>
</dbReference>
<dbReference type="InterPro" id="IPR012997">
    <property type="entry name" value="RplA"/>
</dbReference>
<evidence type="ECO:0000256" key="1">
    <source>
        <dbReference type="ARBA" id="ARBA00022729"/>
    </source>
</evidence>